<organism evidence="1 2">
    <name type="scientific">Caulobacter phage Sansa</name>
    <dbReference type="NCBI Taxonomy" id="1675600"/>
    <lineage>
        <taxon>Viruses</taxon>
        <taxon>Duplodnaviria</taxon>
        <taxon>Heunggongvirae</taxon>
        <taxon>Uroviricota</taxon>
        <taxon>Caudoviricetes</taxon>
        <taxon>Sansavirus</taxon>
        <taxon>Sansavirus sansa</taxon>
        <taxon>Caulobacter virus Sansa</taxon>
    </lineage>
</organism>
<reference evidence="1 2" key="1">
    <citation type="journal article" date="2015" name="Genome Announc.">
        <title>Complete Genome Sequence of Caulobacter crescentus Siphophage Sansa.</title>
        <authorList>
            <person name="Vara L."/>
            <person name="Kane A.A."/>
            <person name="Cahill J.L."/>
            <person name="Rasche E.S."/>
            <person name="Kuty Everett G.F."/>
        </authorList>
    </citation>
    <scope>NUCLEOTIDE SEQUENCE [LARGE SCALE GENOMIC DNA]</scope>
</reference>
<proteinExistence type="predicted"/>
<accession>A0A0K1LMY9</accession>
<dbReference type="EMBL" id="KT001913">
    <property type="protein sequence ID" value="AKU43490.1"/>
    <property type="molecule type" value="Genomic_DNA"/>
</dbReference>
<name>A0A0K1LMY9_9CAUD</name>
<dbReference type="Proteomes" id="UP000225322">
    <property type="component" value="Segment"/>
</dbReference>
<gene>
    <name evidence="1" type="ORF">CPT_Sansa86</name>
</gene>
<protein>
    <submittedName>
        <fullName evidence="1">Uncharacterized protein</fullName>
    </submittedName>
</protein>
<evidence type="ECO:0000313" key="1">
    <source>
        <dbReference type="EMBL" id="AKU43490.1"/>
    </source>
</evidence>
<keyword evidence="2" id="KW-1185">Reference proteome</keyword>
<evidence type="ECO:0000313" key="2">
    <source>
        <dbReference type="Proteomes" id="UP000225322"/>
    </source>
</evidence>
<sequence length="135" mass="14660">MPRPENTKRLRFMRTIETGLTGREALIRAEVIMLVSADYDGSAAAIAIDIGDMKAPKIDLVPMPDWFELLGHGLALVGDEELAAETATLCDDMDEVERGLNAPKLPDVIQNVLDGKVSLKPKDRLLGSSGMSVKQ</sequence>